<dbReference type="AlphaFoldDB" id="A0A183JAI6"/>
<dbReference type="EMBL" id="UZAM01019234">
    <property type="protein sequence ID" value="VDP52512.1"/>
    <property type="molecule type" value="Genomic_DNA"/>
</dbReference>
<evidence type="ECO:0000313" key="2">
    <source>
        <dbReference type="Proteomes" id="UP000270296"/>
    </source>
</evidence>
<proteinExistence type="predicted"/>
<sequence>MRCKDNGEQLSFVEDFWNEVEQGLSGATKDELTTAIEKCRTLVLQTQPFSPIRKCLITRLVELRRQLYDLQVKVVVINCIAGAVLKFG</sequence>
<accession>A0A183JAI6</accession>
<evidence type="ECO:0000313" key="3">
    <source>
        <dbReference type="WBParaSite" id="SBAD_0001329701-mRNA-1"/>
    </source>
</evidence>
<reference evidence="1 2" key="2">
    <citation type="submission" date="2018-11" db="EMBL/GenBank/DDBJ databases">
        <authorList>
            <consortium name="Pathogen Informatics"/>
        </authorList>
    </citation>
    <scope>NUCLEOTIDE SEQUENCE [LARGE SCALE GENOMIC DNA]</scope>
</reference>
<gene>
    <name evidence="1" type="ORF">SBAD_LOCUS12884</name>
</gene>
<organism evidence="3">
    <name type="scientific">Soboliphyme baturini</name>
    <dbReference type="NCBI Taxonomy" id="241478"/>
    <lineage>
        <taxon>Eukaryota</taxon>
        <taxon>Metazoa</taxon>
        <taxon>Ecdysozoa</taxon>
        <taxon>Nematoda</taxon>
        <taxon>Enoplea</taxon>
        <taxon>Dorylaimia</taxon>
        <taxon>Dioctophymatida</taxon>
        <taxon>Dioctophymatoidea</taxon>
        <taxon>Soboliphymatidae</taxon>
        <taxon>Soboliphyme</taxon>
    </lineage>
</organism>
<reference evidence="3" key="1">
    <citation type="submission" date="2016-06" db="UniProtKB">
        <authorList>
            <consortium name="WormBaseParasite"/>
        </authorList>
    </citation>
    <scope>IDENTIFICATION</scope>
</reference>
<protein>
    <submittedName>
        <fullName evidence="3">FH2 domain-containing protein</fullName>
    </submittedName>
</protein>
<dbReference type="Proteomes" id="UP000270296">
    <property type="component" value="Unassembled WGS sequence"/>
</dbReference>
<dbReference type="WBParaSite" id="SBAD_0001329701-mRNA-1">
    <property type="protein sequence ID" value="SBAD_0001329701-mRNA-1"/>
    <property type="gene ID" value="SBAD_0001329701"/>
</dbReference>
<keyword evidence="2" id="KW-1185">Reference proteome</keyword>
<name>A0A183JAI6_9BILA</name>
<evidence type="ECO:0000313" key="1">
    <source>
        <dbReference type="EMBL" id="VDP52512.1"/>
    </source>
</evidence>